<dbReference type="GO" id="GO:0000976">
    <property type="term" value="F:transcription cis-regulatory region binding"/>
    <property type="evidence" value="ECO:0007669"/>
    <property type="project" value="TreeGrafter"/>
</dbReference>
<keyword evidence="3" id="KW-0804">Transcription</keyword>
<dbReference type="InterPro" id="IPR025996">
    <property type="entry name" value="MT1864/Rv1816-like_C"/>
</dbReference>
<protein>
    <submittedName>
        <fullName evidence="6">Transcriptional regulator, TetR family</fullName>
    </submittedName>
</protein>
<evidence type="ECO:0000256" key="1">
    <source>
        <dbReference type="ARBA" id="ARBA00023015"/>
    </source>
</evidence>
<organism evidence="6 7">
    <name type="scientific">Pseudonocardia thermophila</name>
    <dbReference type="NCBI Taxonomy" id="1848"/>
    <lineage>
        <taxon>Bacteria</taxon>
        <taxon>Bacillati</taxon>
        <taxon>Actinomycetota</taxon>
        <taxon>Actinomycetes</taxon>
        <taxon>Pseudonocardiales</taxon>
        <taxon>Pseudonocardiaceae</taxon>
        <taxon>Pseudonocardia</taxon>
    </lineage>
</organism>
<dbReference type="AlphaFoldDB" id="A0A1M6NSP2"/>
<dbReference type="OrthoDB" id="4709966at2"/>
<evidence type="ECO:0000256" key="4">
    <source>
        <dbReference type="PROSITE-ProRule" id="PRU00335"/>
    </source>
</evidence>
<accession>A0A1M6NSP2</accession>
<reference evidence="6 7" key="1">
    <citation type="submission" date="2016-11" db="EMBL/GenBank/DDBJ databases">
        <authorList>
            <person name="Jaros S."/>
            <person name="Januszkiewicz K."/>
            <person name="Wedrychowicz H."/>
        </authorList>
    </citation>
    <scope>NUCLEOTIDE SEQUENCE [LARGE SCALE GENOMIC DNA]</scope>
    <source>
        <strain evidence="6 7">DSM 43832</strain>
    </source>
</reference>
<dbReference type="PROSITE" id="PS50977">
    <property type="entry name" value="HTH_TETR_2"/>
    <property type="match status" value="1"/>
</dbReference>
<dbReference type="PANTHER" id="PTHR30055">
    <property type="entry name" value="HTH-TYPE TRANSCRIPTIONAL REGULATOR RUTR"/>
    <property type="match status" value="1"/>
</dbReference>
<dbReference type="STRING" id="1848.SAMN05443637_101443"/>
<dbReference type="EMBL" id="FRAP01000001">
    <property type="protein sequence ID" value="SHJ98592.1"/>
    <property type="molecule type" value="Genomic_DNA"/>
</dbReference>
<sequence>MVQAREMRARLVEEAIRLVDEHGADGLHVRRLAAAVGTSTMAVYTHFSGMPGLLCEVRAEGFRRLATALGAIPRTADPVADLVTEALTYRQVALDGPHVFALAFSAAAPDLREPGRAAFELLRGLVGRAIDAGRFPRVDAGSAAAQLWAAHHGVVMLELSGILPAAPRSAVDTVVVPQTVHLAIGFGDDPAAAHRSAEVGAANWQRMRAGDGARALTPGA</sequence>
<dbReference type="Pfam" id="PF13305">
    <property type="entry name" value="TetR_C_33"/>
    <property type="match status" value="1"/>
</dbReference>
<dbReference type="InterPro" id="IPR050109">
    <property type="entry name" value="HTH-type_TetR-like_transc_reg"/>
</dbReference>
<dbReference type="Proteomes" id="UP000184363">
    <property type="component" value="Unassembled WGS sequence"/>
</dbReference>
<keyword evidence="2 4" id="KW-0238">DNA-binding</keyword>
<feature type="DNA-binding region" description="H-T-H motif" evidence="4">
    <location>
        <begin position="28"/>
        <end position="47"/>
    </location>
</feature>
<dbReference type="PANTHER" id="PTHR30055:SF209">
    <property type="entry name" value="POSSIBLE TRANSCRIPTIONAL REGULATORY PROTEIN (PROBABLY TETR-FAMILY)"/>
    <property type="match status" value="1"/>
</dbReference>
<dbReference type="InterPro" id="IPR001647">
    <property type="entry name" value="HTH_TetR"/>
</dbReference>
<evidence type="ECO:0000256" key="2">
    <source>
        <dbReference type="ARBA" id="ARBA00023125"/>
    </source>
</evidence>
<evidence type="ECO:0000313" key="6">
    <source>
        <dbReference type="EMBL" id="SHJ98592.1"/>
    </source>
</evidence>
<dbReference type="InterPro" id="IPR009057">
    <property type="entry name" value="Homeodomain-like_sf"/>
</dbReference>
<dbReference type="Gene3D" id="1.10.357.10">
    <property type="entry name" value="Tetracycline Repressor, domain 2"/>
    <property type="match status" value="1"/>
</dbReference>
<evidence type="ECO:0000256" key="3">
    <source>
        <dbReference type="ARBA" id="ARBA00023163"/>
    </source>
</evidence>
<dbReference type="Pfam" id="PF00440">
    <property type="entry name" value="TetR_N"/>
    <property type="match status" value="1"/>
</dbReference>
<dbReference type="GO" id="GO:0003700">
    <property type="term" value="F:DNA-binding transcription factor activity"/>
    <property type="evidence" value="ECO:0007669"/>
    <property type="project" value="TreeGrafter"/>
</dbReference>
<evidence type="ECO:0000259" key="5">
    <source>
        <dbReference type="PROSITE" id="PS50977"/>
    </source>
</evidence>
<keyword evidence="7" id="KW-1185">Reference proteome</keyword>
<gene>
    <name evidence="6" type="ORF">SAMN05443637_101443</name>
</gene>
<dbReference type="SUPFAM" id="SSF46689">
    <property type="entry name" value="Homeodomain-like"/>
    <property type="match status" value="1"/>
</dbReference>
<feature type="domain" description="HTH tetR-type" evidence="5">
    <location>
        <begin position="5"/>
        <end position="65"/>
    </location>
</feature>
<keyword evidence="1" id="KW-0805">Transcription regulation</keyword>
<dbReference type="SUPFAM" id="SSF48498">
    <property type="entry name" value="Tetracyclin repressor-like, C-terminal domain"/>
    <property type="match status" value="1"/>
</dbReference>
<proteinExistence type="predicted"/>
<evidence type="ECO:0000313" key="7">
    <source>
        <dbReference type="Proteomes" id="UP000184363"/>
    </source>
</evidence>
<dbReference type="RefSeq" id="WP_073455084.1">
    <property type="nucleotide sequence ID" value="NZ_CALGVN010000012.1"/>
</dbReference>
<dbReference type="InterPro" id="IPR036271">
    <property type="entry name" value="Tet_transcr_reg_TetR-rel_C_sf"/>
</dbReference>
<name>A0A1M6NSP2_PSETH</name>